<comment type="caution">
    <text evidence="4">The sequence shown here is derived from an EMBL/GenBank/DDBJ whole genome shotgun (WGS) entry which is preliminary data.</text>
</comment>
<dbReference type="Gene3D" id="3.40.50.12780">
    <property type="entry name" value="N-terminal domain of ligase-like"/>
    <property type="match status" value="1"/>
</dbReference>
<dbReference type="AlphaFoldDB" id="A0A100XEH7"/>
<dbReference type="OrthoDB" id="3671040at2"/>
<keyword evidence="2 4" id="KW-0436">Ligase</keyword>
<dbReference type="GO" id="GO:0070566">
    <property type="term" value="F:adenylyltransferase activity"/>
    <property type="evidence" value="ECO:0007669"/>
    <property type="project" value="TreeGrafter"/>
</dbReference>
<proteinExistence type="inferred from homology"/>
<dbReference type="Proteomes" id="UP000069654">
    <property type="component" value="Unassembled WGS sequence"/>
</dbReference>
<dbReference type="InterPro" id="IPR042099">
    <property type="entry name" value="ANL_N_sf"/>
</dbReference>
<dbReference type="CDD" id="cd05931">
    <property type="entry name" value="FAAL"/>
    <property type="match status" value="1"/>
</dbReference>
<dbReference type="Gene3D" id="3.30.300.30">
    <property type="match status" value="1"/>
</dbReference>
<sequence>MRTAPTVRPLFSTLTEALAAAAQTSAELSFVAVDETERHVPMADIRHRALAIAADLSASGIRRGDRVALVLPTCPEFVESFFGVLSAGAIPVPLYPPVRLGRLDEYHRRTAAMLRAADAALVVSDQRIRRFLGVAVHAAGPRLGCVVASDLGGGVADPGARPAPEPGSGDIALIQFSSGTTHDPKPVALTHTNLLYNLAAIGRYFDEEQLPEIVGVTWLPMYHDMGLIGNLLSAFYHAVPLTLLPPELFAARPAAWLRAISRHRGTVSAAPNFAFSLCHSRIRDDELDGVNLSSWRLCLNGAEAVNADIQRRFAERFARWGFAASALTPCYGMAEASLAVTFKPARTSFATLRVAADRLAATGLVEPGGKELVSVGRPLAGVEVEVRDEDGRALPEGQAGRIFVRGPSVMSGYFGRPDLTEQSVHDGWLDTGDLGFVFAGELFICGRGKDTVIIRGANHAPQDFEAALEGLPGVRTGCAVAVGFVPDGDEEEALALLVETTSDAPATLADDVATRVLERTGIAVNHVELLAPGTLPRTSSGKMRRSEARMLWQAGRLRPPAKVSAVRLMLHAARGQLSHARAAYSRFTASRGAVEPAPRTQVP</sequence>
<dbReference type="OMA" id="LGVMFEG"/>
<gene>
    <name evidence="4" type="ORF">RMCT_2139</name>
</gene>
<reference evidence="4 5" key="1">
    <citation type="journal article" date="2016" name="Genome Announc.">
        <title>Draft Genome Sequences of Five Rapidly Growing Mycobacterium Species, M. thermoresistibile, M. fortuitum subsp. acetamidolyticum, M. canariasense, M. brisbanense, and M. novocastrense.</title>
        <authorList>
            <person name="Katahira K."/>
            <person name="Ogura Y."/>
            <person name="Gotoh Y."/>
            <person name="Hayashi T."/>
        </authorList>
    </citation>
    <scope>NUCLEOTIDE SEQUENCE [LARGE SCALE GENOMIC DNA]</scope>
    <source>
        <strain evidence="4 5">JCM6362</strain>
    </source>
</reference>
<dbReference type="RefSeq" id="WP_003927397.1">
    <property type="nucleotide sequence ID" value="NZ_BCTB01000013.1"/>
</dbReference>
<evidence type="ECO:0000313" key="4">
    <source>
        <dbReference type="EMBL" id="GAT15169.1"/>
    </source>
</evidence>
<dbReference type="GO" id="GO:0005886">
    <property type="term" value="C:plasma membrane"/>
    <property type="evidence" value="ECO:0007669"/>
    <property type="project" value="TreeGrafter"/>
</dbReference>
<dbReference type="PANTHER" id="PTHR22754:SF32">
    <property type="entry name" value="DISCO-INTERACTING PROTEIN 2"/>
    <property type="match status" value="1"/>
</dbReference>
<accession>A0A100XEH7</accession>
<dbReference type="InterPro" id="IPR000873">
    <property type="entry name" value="AMP-dep_synth/lig_dom"/>
</dbReference>
<organism evidence="4 5">
    <name type="scientific">Mycolicibacterium thermoresistibile</name>
    <name type="common">Mycobacterium thermoresistibile</name>
    <dbReference type="NCBI Taxonomy" id="1797"/>
    <lineage>
        <taxon>Bacteria</taxon>
        <taxon>Bacillati</taxon>
        <taxon>Actinomycetota</taxon>
        <taxon>Actinomycetes</taxon>
        <taxon>Mycobacteriales</taxon>
        <taxon>Mycobacteriaceae</taxon>
        <taxon>Mycolicibacterium</taxon>
    </lineage>
</organism>
<dbReference type="InterPro" id="IPR040097">
    <property type="entry name" value="FAAL/FAAC"/>
</dbReference>
<dbReference type="Pfam" id="PF00501">
    <property type="entry name" value="AMP-binding"/>
    <property type="match status" value="1"/>
</dbReference>
<dbReference type="SUPFAM" id="SSF56801">
    <property type="entry name" value="Acetyl-CoA synthetase-like"/>
    <property type="match status" value="1"/>
</dbReference>
<dbReference type="EMBL" id="BCTB01000013">
    <property type="protein sequence ID" value="GAT15169.1"/>
    <property type="molecule type" value="Genomic_DNA"/>
</dbReference>
<evidence type="ECO:0000256" key="2">
    <source>
        <dbReference type="ARBA" id="ARBA00022598"/>
    </source>
</evidence>
<protein>
    <submittedName>
        <fullName evidence="4">Acyl-CoA synthetase (AMP-forming)/AMP-acid ligase II</fullName>
    </submittedName>
</protein>
<comment type="similarity">
    <text evidence="1">Belongs to the ATP-dependent AMP-binding enzyme family.</text>
</comment>
<dbReference type="PANTHER" id="PTHR22754">
    <property type="entry name" value="DISCO-INTERACTING PROTEIN 2 DIP2 -RELATED"/>
    <property type="match status" value="1"/>
</dbReference>
<evidence type="ECO:0000313" key="5">
    <source>
        <dbReference type="Proteomes" id="UP000069654"/>
    </source>
</evidence>
<dbReference type="InterPro" id="IPR045851">
    <property type="entry name" value="AMP-bd_C_sf"/>
</dbReference>
<dbReference type="STRING" id="1797.RMCT_2139"/>
<dbReference type="GO" id="GO:0016874">
    <property type="term" value="F:ligase activity"/>
    <property type="evidence" value="ECO:0007669"/>
    <property type="project" value="UniProtKB-KW"/>
</dbReference>
<evidence type="ECO:0000256" key="1">
    <source>
        <dbReference type="ARBA" id="ARBA00006432"/>
    </source>
</evidence>
<reference evidence="5" key="2">
    <citation type="submission" date="2016-02" db="EMBL/GenBank/DDBJ databases">
        <title>Draft genome sequence of five rapidly growing Mycobacterium species.</title>
        <authorList>
            <person name="Katahira K."/>
            <person name="Gotou Y."/>
            <person name="Iida K."/>
            <person name="Ogura Y."/>
            <person name="Hayashi T."/>
        </authorList>
    </citation>
    <scope>NUCLEOTIDE SEQUENCE [LARGE SCALE GENOMIC DNA]</scope>
    <source>
        <strain evidence="5">JCM6362</strain>
    </source>
</reference>
<dbReference type="GO" id="GO:0006633">
    <property type="term" value="P:fatty acid biosynthetic process"/>
    <property type="evidence" value="ECO:0007669"/>
    <property type="project" value="TreeGrafter"/>
</dbReference>
<evidence type="ECO:0000259" key="3">
    <source>
        <dbReference type="Pfam" id="PF00501"/>
    </source>
</evidence>
<feature type="domain" description="AMP-dependent synthetase/ligase" evidence="3">
    <location>
        <begin position="32"/>
        <end position="414"/>
    </location>
</feature>
<name>A0A100XEH7_MYCTH</name>